<dbReference type="InterPro" id="IPR032875">
    <property type="entry name" value="Succ_CoA_lig_flav_dom"/>
</dbReference>
<proteinExistence type="inferred from homology"/>
<dbReference type="InterPro" id="IPR036291">
    <property type="entry name" value="NAD(P)-bd_dom_sf"/>
</dbReference>
<sequence length="900" mass="96535">MLDKHYLTPLFAPSSVVVLAGRADAPETLTPQAAALHAALRAQRYSGTLAFLDLQNTSGTLQDLKQTRADLAVIALPPAEQAAALEVAGHLHCRAALIVSSGIEAQQAAQLQRIARREGIHLLGPNSLGIQRPSLQLNASTAGTLAREGTMALVSQSGALTAATLDWANGNGVGFSSVVSFGPHASIGLTEALDFLANDPHTHSIAVCMEGICNARRFMSALRSAAYSKPVVVLKSGRRTAGSAAALTHSATIVGSDDVFDAALRRAGAVRVHSFVELFSATKCLASRYRPVGRRLAVITNGGGPGVLAADAANDIGLELGVLSEAGRAALAPQLPAQATLQELFDLSEDATPAQYRAAIDAALAERQIAGVLTLFSPKPGNDARAVAQALADAKRQAEKPLLSCWLGDATVGEAREVLRDASIPTFRTPEAAVGAFGNIANYHQNQQLLQQTPPSLANSLARPDIEGARLVIEGVLAERRSVLTEMESKTLLAAFHIPVTRTLLARSANEAMMIATQLGFPVALKIDSPDVTHKSDVGGVMLNVHNATAARDAYETMVQRVARAAPNARIHGVTVQPMARATRGREVCIGLVRDDPFGPVITFGAGGTMIELIDDRAMELPPLNQFLARRLIERSRVAQTLGEWRGANAVDQAALEQVLLRVSEMACALPQLREMDINPLIVDEHGTVAVDARIVVTEVGQTSGTGHHGSYGHLAIMPYPERLEQTWPLRGGGEYLVRPIHPSDAQMIQRLVRELSPESRYMRFASRIAELPPSLLARFTLIDYDRDMALVAVHRERTTDEDGEVHTTERIVGVSRYAINPDPSSCEFALLVADDFASQGLGARLMYSIMDVARERGLAEIQGLVLVENAKMLKLMRRLGFEIRAYPEEPEFKLVVHTL</sequence>
<dbReference type="OrthoDB" id="9807426at2"/>
<dbReference type="InterPro" id="IPR011761">
    <property type="entry name" value="ATP-grasp"/>
</dbReference>
<dbReference type="Pfam" id="PF00583">
    <property type="entry name" value="Acetyltransf_1"/>
    <property type="match status" value="1"/>
</dbReference>
<dbReference type="Gene3D" id="3.40.50.720">
    <property type="entry name" value="NAD(P)-binding Rossmann-like Domain"/>
    <property type="match status" value="1"/>
</dbReference>
<dbReference type="InterPro" id="IPR043938">
    <property type="entry name" value="Ligase_CoA_dom"/>
</dbReference>
<evidence type="ECO:0000256" key="2">
    <source>
        <dbReference type="ARBA" id="ARBA00022741"/>
    </source>
</evidence>
<dbReference type="SUPFAM" id="SSF56059">
    <property type="entry name" value="Glutathione synthetase ATP-binding domain-like"/>
    <property type="match status" value="1"/>
</dbReference>
<keyword evidence="8" id="KW-0808">Transferase</keyword>
<dbReference type="STRING" id="343013.SAMN04489707_100951"/>
<dbReference type="PANTHER" id="PTHR43334:SF1">
    <property type="entry name" value="3-HYDROXYPROPIONATE--COA LIGASE [ADP-FORMING]"/>
    <property type="match status" value="1"/>
</dbReference>
<dbReference type="PROSITE" id="PS50975">
    <property type="entry name" value="ATP_GRASP"/>
    <property type="match status" value="1"/>
</dbReference>
<feature type="domain" description="N-acetyltransferase" evidence="7">
    <location>
        <begin position="736"/>
        <end position="900"/>
    </location>
</feature>
<dbReference type="InterPro" id="IPR051538">
    <property type="entry name" value="Acyl-CoA_Synth/Transferase"/>
</dbReference>
<dbReference type="Proteomes" id="UP000183656">
    <property type="component" value="Unassembled WGS sequence"/>
</dbReference>
<reference evidence="8 9" key="1">
    <citation type="submission" date="2016-10" db="EMBL/GenBank/DDBJ databases">
        <authorList>
            <person name="de Groot N.N."/>
        </authorList>
    </citation>
    <scope>NUCLEOTIDE SEQUENCE [LARGE SCALE GENOMIC DNA]</scope>
    <source>
        <strain evidence="8 9">R-24608</strain>
    </source>
</reference>
<dbReference type="GO" id="GO:0016747">
    <property type="term" value="F:acyltransferase activity, transferring groups other than amino-acyl groups"/>
    <property type="evidence" value="ECO:0007669"/>
    <property type="project" value="InterPro"/>
</dbReference>
<accession>A0A1I7H8Q5</accession>
<evidence type="ECO:0000259" key="6">
    <source>
        <dbReference type="PROSITE" id="PS50975"/>
    </source>
</evidence>
<keyword evidence="9" id="KW-1185">Reference proteome</keyword>
<evidence type="ECO:0000313" key="9">
    <source>
        <dbReference type="Proteomes" id="UP000183656"/>
    </source>
</evidence>
<dbReference type="Pfam" id="PF13607">
    <property type="entry name" value="Succ_CoA_lig"/>
    <property type="match status" value="1"/>
</dbReference>
<evidence type="ECO:0000256" key="1">
    <source>
        <dbReference type="ARBA" id="ARBA00022598"/>
    </source>
</evidence>
<dbReference type="PANTHER" id="PTHR43334">
    <property type="entry name" value="ACETATE--COA LIGASE [ADP-FORMING]"/>
    <property type="match status" value="1"/>
</dbReference>
<protein>
    <submittedName>
        <fullName evidence="8">Acetyltransferase</fullName>
    </submittedName>
</protein>
<dbReference type="InterPro" id="IPR013815">
    <property type="entry name" value="ATP_grasp_subdomain_1"/>
</dbReference>
<name>A0A1I7H8Q5_9BURK</name>
<keyword evidence="1" id="KW-0436">Ligase</keyword>
<dbReference type="EMBL" id="FPBX01000009">
    <property type="protein sequence ID" value="SFU57073.1"/>
    <property type="molecule type" value="Genomic_DNA"/>
</dbReference>
<evidence type="ECO:0000259" key="7">
    <source>
        <dbReference type="PROSITE" id="PS51186"/>
    </source>
</evidence>
<feature type="domain" description="ATP-grasp" evidence="6">
    <location>
        <begin position="490"/>
        <end position="526"/>
    </location>
</feature>
<dbReference type="Gene3D" id="3.40.630.30">
    <property type="match status" value="1"/>
</dbReference>
<dbReference type="SUPFAM" id="SSF51735">
    <property type="entry name" value="NAD(P)-binding Rossmann-fold domains"/>
    <property type="match status" value="1"/>
</dbReference>
<dbReference type="InterPro" id="IPR016181">
    <property type="entry name" value="Acyl_CoA_acyltransferase"/>
</dbReference>
<dbReference type="SUPFAM" id="SSF52210">
    <property type="entry name" value="Succinyl-CoA synthetase domains"/>
    <property type="match status" value="2"/>
</dbReference>
<dbReference type="GO" id="GO:0046872">
    <property type="term" value="F:metal ion binding"/>
    <property type="evidence" value="ECO:0007669"/>
    <property type="project" value="InterPro"/>
</dbReference>
<dbReference type="GO" id="GO:0043758">
    <property type="term" value="F:acetate-CoA ligase (ADP-forming) activity"/>
    <property type="evidence" value="ECO:0007669"/>
    <property type="project" value="InterPro"/>
</dbReference>
<dbReference type="Gene3D" id="3.30.470.20">
    <property type="entry name" value="ATP-grasp fold, B domain"/>
    <property type="match status" value="1"/>
</dbReference>
<evidence type="ECO:0000256" key="4">
    <source>
        <dbReference type="ARBA" id="ARBA00060888"/>
    </source>
</evidence>
<dbReference type="InterPro" id="IPR016102">
    <property type="entry name" value="Succinyl-CoA_synth-like"/>
</dbReference>
<gene>
    <name evidence="8" type="ORF">SAMN04489707_100951</name>
</gene>
<organism evidence="8 9">
    <name type="scientific">Paenacidovorax caeni</name>
    <dbReference type="NCBI Taxonomy" id="343013"/>
    <lineage>
        <taxon>Bacteria</taxon>
        <taxon>Pseudomonadati</taxon>
        <taxon>Pseudomonadota</taxon>
        <taxon>Betaproteobacteria</taxon>
        <taxon>Burkholderiales</taxon>
        <taxon>Comamonadaceae</taxon>
        <taxon>Paenacidovorax</taxon>
    </lineage>
</organism>
<keyword evidence="3 5" id="KW-0067">ATP-binding</keyword>
<comment type="similarity">
    <text evidence="4">In the N-terminal section; belongs to the acetate CoA ligase alpha subunit family.</text>
</comment>
<evidence type="ECO:0000313" key="8">
    <source>
        <dbReference type="EMBL" id="SFU57073.1"/>
    </source>
</evidence>
<dbReference type="InterPro" id="IPR003781">
    <property type="entry name" value="CoA-bd"/>
</dbReference>
<dbReference type="RefSeq" id="WP_054255909.1">
    <property type="nucleotide sequence ID" value="NZ_CYIG01000011.1"/>
</dbReference>
<dbReference type="FunFam" id="3.30.1490.20:FF:000020">
    <property type="entry name" value="Protein lysine acetyltransferase"/>
    <property type="match status" value="1"/>
</dbReference>
<dbReference type="Gene3D" id="3.40.50.261">
    <property type="entry name" value="Succinyl-CoA synthetase domains"/>
    <property type="match status" value="2"/>
</dbReference>
<dbReference type="Pfam" id="PF19045">
    <property type="entry name" value="Ligase_CoA_2"/>
    <property type="match status" value="1"/>
</dbReference>
<evidence type="ECO:0000256" key="3">
    <source>
        <dbReference type="ARBA" id="ARBA00022840"/>
    </source>
</evidence>
<dbReference type="GO" id="GO:0005524">
    <property type="term" value="F:ATP binding"/>
    <property type="evidence" value="ECO:0007669"/>
    <property type="project" value="UniProtKB-UniRule"/>
</dbReference>
<dbReference type="Pfam" id="PF13549">
    <property type="entry name" value="ATP-grasp_5"/>
    <property type="match status" value="1"/>
</dbReference>
<dbReference type="SUPFAM" id="SSF55729">
    <property type="entry name" value="Acyl-CoA N-acyltransferases (Nat)"/>
    <property type="match status" value="1"/>
</dbReference>
<dbReference type="AlphaFoldDB" id="A0A1I7H8Q5"/>
<keyword evidence="2 5" id="KW-0547">Nucleotide-binding</keyword>
<dbReference type="PROSITE" id="PS51186">
    <property type="entry name" value="GNAT"/>
    <property type="match status" value="1"/>
</dbReference>
<dbReference type="Gene3D" id="3.30.1490.20">
    <property type="entry name" value="ATP-grasp fold, A domain"/>
    <property type="match status" value="1"/>
</dbReference>
<dbReference type="InterPro" id="IPR000182">
    <property type="entry name" value="GNAT_dom"/>
</dbReference>
<dbReference type="Pfam" id="PF13380">
    <property type="entry name" value="CoA_binding_2"/>
    <property type="match status" value="1"/>
</dbReference>
<evidence type="ECO:0000256" key="5">
    <source>
        <dbReference type="PROSITE-ProRule" id="PRU00409"/>
    </source>
</evidence>